<evidence type="ECO:0000313" key="1">
    <source>
        <dbReference type="EMBL" id="KAF9733781.1"/>
    </source>
</evidence>
<dbReference type="OrthoDB" id="3705674at2759"/>
<dbReference type="Proteomes" id="UP000756921">
    <property type="component" value="Unassembled WGS sequence"/>
</dbReference>
<name>A0A9P6KPH9_9PLEO</name>
<gene>
    <name evidence="1" type="ORF">PMIN01_08124</name>
</gene>
<accession>A0A9P6KPH9</accession>
<reference evidence="1" key="1">
    <citation type="journal article" date="2020" name="Mol. Plant Microbe Interact.">
        <title>Genome Sequence of the Biocontrol Agent Coniothyrium minitans strain Conio (IMI 134523).</title>
        <authorList>
            <person name="Patel D."/>
            <person name="Shittu T.A."/>
            <person name="Baroncelli R."/>
            <person name="Muthumeenakshi S."/>
            <person name="Osborne T.H."/>
            <person name="Janganan T.K."/>
            <person name="Sreenivasaprasad S."/>
        </authorList>
    </citation>
    <scope>NUCLEOTIDE SEQUENCE</scope>
    <source>
        <strain evidence="1">Conio</strain>
    </source>
</reference>
<keyword evidence="2" id="KW-1185">Reference proteome</keyword>
<dbReference type="EMBL" id="WJXW01000008">
    <property type="protein sequence ID" value="KAF9733781.1"/>
    <property type="molecule type" value="Genomic_DNA"/>
</dbReference>
<proteinExistence type="predicted"/>
<dbReference type="AlphaFoldDB" id="A0A9P6KPH9"/>
<organism evidence="1 2">
    <name type="scientific">Paraphaeosphaeria minitans</name>
    <dbReference type="NCBI Taxonomy" id="565426"/>
    <lineage>
        <taxon>Eukaryota</taxon>
        <taxon>Fungi</taxon>
        <taxon>Dikarya</taxon>
        <taxon>Ascomycota</taxon>
        <taxon>Pezizomycotina</taxon>
        <taxon>Dothideomycetes</taxon>
        <taxon>Pleosporomycetidae</taxon>
        <taxon>Pleosporales</taxon>
        <taxon>Massarineae</taxon>
        <taxon>Didymosphaeriaceae</taxon>
        <taxon>Paraphaeosphaeria</taxon>
    </lineage>
</organism>
<evidence type="ECO:0000313" key="2">
    <source>
        <dbReference type="Proteomes" id="UP000756921"/>
    </source>
</evidence>
<sequence length="154" mass="17438">MQSSYLRSSDAQTNGVLLRIDEKLKQLKTKGISHSDRKLLKTRFQIIWGEDDGTQTVKAGTAWRKSRARDVYTEIQKISGHLFLPAVLAITPTECTKKSTESVLDHILHIDDHEPFCFTLNSTAKKFLETAAVEHGFSGNRGYLHFMQTVFPQS</sequence>
<protein>
    <submittedName>
        <fullName evidence="1">Uncharacterized protein</fullName>
    </submittedName>
</protein>
<comment type="caution">
    <text evidence="1">The sequence shown here is derived from an EMBL/GenBank/DDBJ whole genome shotgun (WGS) entry which is preliminary data.</text>
</comment>